<evidence type="ECO:0000313" key="2">
    <source>
        <dbReference type="EMBL" id="KAK4195275.1"/>
    </source>
</evidence>
<dbReference type="Proteomes" id="UP001303160">
    <property type="component" value="Unassembled WGS sequence"/>
</dbReference>
<dbReference type="Pfam" id="PF20150">
    <property type="entry name" value="2EXR"/>
    <property type="match status" value="1"/>
</dbReference>
<reference evidence="2" key="1">
    <citation type="journal article" date="2023" name="Mol. Phylogenet. Evol.">
        <title>Genome-scale phylogeny and comparative genomics of the fungal order Sordariales.</title>
        <authorList>
            <person name="Hensen N."/>
            <person name="Bonometti L."/>
            <person name="Westerberg I."/>
            <person name="Brannstrom I.O."/>
            <person name="Guillou S."/>
            <person name="Cros-Aarteil S."/>
            <person name="Calhoun S."/>
            <person name="Haridas S."/>
            <person name="Kuo A."/>
            <person name="Mondo S."/>
            <person name="Pangilinan J."/>
            <person name="Riley R."/>
            <person name="LaButti K."/>
            <person name="Andreopoulos B."/>
            <person name="Lipzen A."/>
            <person name="Chen C."/>
            <person name="Yan M."/>
            <person name="Daum C."/>
            <person name="Ng V."/>
            <person name="Clum A."/>
            <person name="Steindorff A."/>
            <person name="Ohm R.A."/>
            <person name="Martin F."/>
            <person name="Silar P."/>
            <person name="Natvig D.O."/>
            <person name="Lalanne C."/>
            <person name="Gautier V."/>
            <person name="Ament-Velasquez S.L."/>
            <person name="Kruys A."/>
            <person name="Hutchinson M.I."/>
            <person name="Powell A.J."/>
            <person name="Barry K."/>
            <person name="Miller A.N."/>
            <person name="Grigoriev I.V."/>
            <person name="Debuchy R."/>
            <person name="Gladieux P."/>
            <person name="Hiltunen Thoren M."/>
            <person name="Johannesson H."/>
        </authorList>
    </citation>
    <scope>NUCLEOTIDE SEQUENCE</scope>
    <source>
        <strain evidence="2">CBS 315.58</strain>
    </source>
</reference>
<proteinExistence type="predicted"/>
<dbReference type="InterPro" id="IPR045518">
    <property type="entry name" value="2EXR"/>
</dbReference>
<feature type="domain" description="2EXR" evidence="1">
    <location>
        <begin position="15"/>
        <end position="98"/>
    </location>
</feature>
<sequence>MTETLQMARRSSGWQKLPLEVRYMIYRESWESRTVVLHPATQEGTGAKEKLPATLHLSHEARMETLRFYAMLQLNYASPTSADMKTMSRYINSRLDVLLIDGLTDAHRPTLTVDGTIPQHSLHIILGRSIHPSLGTRLFRQSDNLSIVSTFDFWATSTRHGNRRPRPPNMPSVTTRYRICRTRDATKTELATYEDAVWYPEENHNYQCPEPGCGNPTSEWMWKYTPEANTPRTSCPGPDGNDNAFPMPGSRLEIPCAVVRWYESDARKILQREKALLFGIAHDPSPCQWMEWSVLEVVSPNVWAASVIQWALNHLRETHPISEWDPSPRLHTLGPHDDDDFGQDVLPYVNDVFISSGTSLMSGRTVHGVCLPEYQLPEDATGSTSCLVASGDYPAISGELEEELLVHRTTVEDLEREDLFFKEMCHFQGAGLRKGLIGRRNRWHSCH</sequence>
<evidence type="ECO:0000259" key="1">
    <source>
        <dbReference type="Pfam" id="PF20150"/>
    </source>
</evidence>
<dbReference type="AlphaFoldDB" id="A0AAN6X9G6"/>
<gene>
    <name evidence="2" type="ORF">QBC40DRAFT_301311</name>
</gene>
<accession>A0AAN6X9G6</accession>
<dbReference type="EMBL" id="MU864018">
    <property type="protein sequence ID" value="KAK4195275.1"/>
    <property type="molecule type" value="Genomic_DNA"/>
</dbReference>
<evidence type="ECO:0000313" key="3">
    <source>
        <dbReference type="Proteomes" id="UP001303160"/>
    </source>
</evidence>
<comment type="caution">
    <text evidence="2">The sequence shown here is derived from an EMBL/GenBank/DDBJ whole genome shotgun (WGS) entry which is preliminary data.</text>
</comment>
<protein>
    <recommendedName>
        <fullName evidence="1">2EXR domain-containing protein</fullName>
    </recommendedName>
</protein>
<organism evidence="2 3">
    <name type="scientific">Triangularia verruculosa</name>
    <dbReference type="NCBI Taxonomy" id="2587418"/>
    <lineage>
        <taxon>Eukaryota</taxon>
        <taxon>Fungi</taxon>
        <taxon>Dikarya</taxon>
        <taxon>Ascomycota</taxon>
        <taxon>Pezizomycotina</taxon>
        <taxon>Sordariomycetes</taxon>
        <taxon>Sordariomycetidae</taxon>
        <taxon>Sordariales</taxon>
        <taxon>Podosporaceae</taxon>
        <taxon>Triangularia</taxon>
    </lineage>
</organism>
<reference evidence="2" key="2">
    <citation type="submission" date="2023-05" db="EMBL/GenBank/DDBJ databases">
        <authorList>
            <consortium name="Lawrence Berkeley National Laboratory"/>
            <person name="Steindorff A."/>
            <person name="Hensen N."/>
            <person name="Bonometti L."/>
            <person name="Westerberg I."/>
            <person name="Brannstrom I.O."/>
            <person name="Guillou S."/>
            <person name="Cros-Aarteil S."/>
            <person name="Calhoun S."/>
            <person name="Haridas S."/>
            <person name="Kuo A."/>
            <person name="Mondo S."/>
            <person name="Pangilinan J."/>
            <person name="Riley R."/>
            <person name="Labutti K."/>
            <person name="Andreopoulos B."/>
            <person name="Lipzen A."/>
            <person name="Chen C."/>
            <person name="Yanf M."/>
            <person name="Daum C."/>
            <person name="Ng V."/>
            <person name="Clum A."/>
            <person name="Ohm R."/>
            <person name="Martin F."/>
            <person name="Silar P."/>
            <person name="Natvig D."/>
            <person name="Lalanne C."/>
            <person name="Gautier V."/>
            <person name="Ament-Velasquez S.L."/>
            <person name="Kruys A."/>
            <person name="Hutchinson M.I."/>
            <person name="Powell A.J."/>
            <person name="Barry K."/>
            <person name="Miller A.N."/>
            <person name="Grigoriev I.V."/>
            <person name="Debuchy R."/>
            <person name="Gladieux P."/>
            <person name="Thoren M.H."/>
            <person name="Johannesson H."/>
        </authorList>
    </citation>
    <scope>NUCLEOTIDE SEQUENCE</scope>
    <source>
        <strain evidence="2">CBS 315.58</strain>
    </source>
</reference>
<name>A0AAN6X9G6_9PEZI</name>
<keyword evidence="3" id="KW-1185">Reference proteome</keyword>